<protein>
    <recommendedName>
        <fullName evidence="4">FRG domain-containing protein</fullName>
    </recommendedName>
</protein>
<reference evidence="3" key="1">
    <citation type="journal article" date="2019" name="Int. J. Syst. Evol. Microbiol.">
        <title>The Global Catalogue of Microorganisms (GCM) 10K type strain sequencing project: providing services to taxonomists for standard genome sequencing and annotation.</title>
        <authorList>
            <consortium name="The Broad Institute Genomics Platform"/>
            <consortium name="The Broad Institute Genome Sequencing Center for Infectious Disease"/>
            <person name="Wu L."/>
            <person name="Ma J."/>
        </authorList>
    </citation>
    <scope>NUCLEOTIDE SEQUENCE [LARGE SCALE GENOMIC DNA]</scope>
    <source>
        <strain evidence="3">PCU 266</strain>
    </source>
</reference>
<keyword evidence="3" id="KW-1185">Reference proteome</keyword>
<evidence type="ECO:0000313" key="2">
    <source>
        <dbReference type="EMBL" id="MFC5153108.1"/>
    </source>
</evidence>
<gene>
    <name evidence="2" type="ORF">ACFPRH_15335</name>
</gene>
<dbReference type="RefSeq" id="WP_344474307.1">
    <property type="nucleotide sequence ID" value="NZ_BAAASB010000004.1"/>
</dbReference>
<proteinExistence type="predicted"/>
<organism evidence="2 3">
    <name type="scientific">Streptomyces amakusaensis</name>
    <dbReference type="NCBI Taxonomy" id="67271"/>
    <lineage>
        <taxon>Bacteria</taxon>
        <taxon>Bacillati</taxon>
        <taxon>Actinomycetota</taxon>
        <taxon>Actinomycetes</taxon>
        <taxon>Kitasatosporales</taxon>
        <taxon>Streptomycetaceae</taxon>
        <taxon>Streptomyces</taxon>
    </lineage>
</organism>
<evidence type="ECO:0008006" key="4">
    <source>
        <dbReference type="Google" id="ProtNLM"/>
    </source>
</evidence>
<sequence>MPSEAPDTGTGTETDPGADPGAGRHERILRVLDRLLYDAAFRAAFVSGGPRNPEFPVDGDLTDVFGKVDPHELTLVGRRIRSKVLGGTGTGTGPGLKDAFPRTLEAVRELHGVTAGELAEAFIASPSFQAFRDVPFSPRGRGTTLPECFHHFMAAPPPFDPGGALEPLVYFEAATAVARTVAAGAGATFAVTLPHSAFHGPVFCAFREYDEAPAAWALRPTMYLAGAGRCVVGPARRPVFEALRTILAGRGELIAAEVRGPLEERLRAWGFR</sequence>
<evidence type="ECO:0000256" key="1">
    <source>
        <dbReference type="SAM" id="MobiDB-lite"/>
    </source>
</evidence>
<name>A0ABW0AHI9_9ACTN</name>
<feature type="compositionally biased region" description="Low complexity" evidence="1">
    <location>
        <begin position="1"/>
        <end position="21"/>
    </location>
</feature>
<dbReference type="EMBL" id="JBHSKP010000008">
    <property type="protein sequence ID" value="MFC5153108.1"/>
    <property type="molecule type" value="Genomic_DNA"/>
</dbReference>
<feature type="region of interest" description="Disordered" evidence="1">
    <location>
        <begin position="1"/>
        <end position="24"/>
    </location>
</feature>
<evidence type="ECO:0000313" key="3">
    <source>
        <dbReference type="Proteomes" id="UP001596160"/>
    </source>
</evidence>
<accession>A0ABW0AHI9</accession>
<dbReference type="Proteomes" id="UP001596160">
    <property type="component" value="Unassembled WGS sequence"/>
</dbReference>
<comment type="caution">
    <text evidence="2">The sequence shown here is derived from an EMBL/GenBank/DDBJ whole genome shotgun (WGS) entry which is preliminary data.</text>
</comment>